<evidence type="ECO:0000259" key="2">
    <source>
        <dbReference type="Pfam" id="PF14703"/>
    </source>
</evidence>
<name>A0AAD5XFX6_9FUNG</name>
<feature type="non-terminal residue" evidence="3">
    <location>
        <position position="257"/>
    </location>
</feature>
<dbReference type="InterPro" id="IPR045122">
    <property type="entry name" value="Csc1-like"/>
</dbReference>
<sequence>MGLFKFSISNVPNGSTWLIAHAVFVVFVTGSTFYGLFRGYKDYAVLSSQYLRADNSHGSIARAAWRANEALQLRTVLVQNIPKALRAENGRRLAQWFAGLGIGEVAVAVLDISADSQSTVATLLGARTQALQSLEKAFVQWAYNVETARLVLKLRRKGNRKSLKDAWLRAQLAWKGVLGDADGESALGITSRHLDEETAQKLRPKISWFLKRAHRRSDRRELKNTGPSDDAIDYYTEKLNKLTALVRHERIAAFETE</sequence>
<protein>
    <recommendedName>
        <fullName evidence="2">CSC1/OSCA1-like cytosolic domain-containing protein</fullName>
    </recommendedName>
</protein>
<keyword evidence="4" id="KW-1185">Reference proteome</keyword>
<dbReference type="GO" id="GO:0005886">
    <property type="term" value="C:plasma membrane"/>
    <property type="evidence" value="ECO:0007669"/>
    <property type="project" value="TreeGrafter"/>
</dbReference>
<evidence type="ECO:0000313" key="3">
    <source>
        <dbReference type="EMBL" id="KAJ3130937.1"/>
    </source>
</evidence>
<comment type="caution">
    <text evidence="3">The sequence shown here is derived from an EMBL/GenBank/DDBJ whole genome shotgun (WGS) entry which is preliminary data.</text>
</comment>
<dbReference type="AlphaFoldDB" id="A0AAD5XFX6"/>
<evidence type="ECO:0000256" key="1">
    <source>
        <dbReference type="SAM" id="Phobius"/>
    </source>
</evidence>
<dbReference type="Pfam" id="PF14703">
    <property type="entry name" value="PHM7_cyt"/>
    <property type="match status" value="1"/>
</dbReference>
<keyword evidence="1" id="KW-1133">Transmembrane helix</keyword>
<dbReference type="InterPro" id="IPR027815">
    <property type="entry name" value="CSC1/OSCA1-like_cyt"/>
</dbReference>
<reference evidence="3" key="1">
    <citation type="submission" date="2020-05" db="EMBL/GenBank/DDBJ databases">
        <title>Phylogenomic resolution of chytrid fungi.</title>
        <authorList>
            <person name="Stajich J.E."/>
            <person name="Amses K."/>
            <person name="Simmons R."/>
            <person name="Seto K."/>
            <person name="Myers J."/>
            <person name="Bonds A."/>
            <person name="Quandt C.A."/>
            <person name="Barry K."/>
            <person name="Liu P."/>
            <person name="Grigoriev I."/>
            <person name="Longcore J.E."/>
            <person name="James T.Y."/>
        </authorList>
    </citation>
    <scope>NUCLEOTIDE SEQUENCE</scope>
    <source>
        <strain evidence="3">JEL0513</strain>
    </source>
</reference>
<gene>
    <name evidence="3" type="ORF">HK100_007136</name>
</gene>
<accession>A0AAD5XFX6</accession>
<dbReference type="Proteomes" id="UP001211907">
    <property type="component" value="Unassembled WGS sequence"/>
</dbReference>
<evidence type="ECO:0000313" key="4">
    <source>
        <dbReference type="Proteomes" id="UP001211907"/>
    </source>
</evidence>
<dbReference type="PANTHER" id="PTHR13018:SF5">
    <property type="entry name" value="RE44586P"/>
    <property type="match status" value="1"/>
</dbReference>
<dbReference type="EMBL" id="JADGJH010000335">
    <property type="protein sequence ID" value="KAJ3130937.1"/>
    <property type="molecule type" value="Genomic_DNA"/>
</dbReference>
<feature type="transmembrane region" description="Helical" evidence="1">
    <location>
        <begin position="16"/>
        <end position="37"/>
    </location>
</feature>
<dbReference type="GO" id="GO:0005227">
    <property type="term" value="F:calcium-activated cation channel activity"/>
    <property type="evidence" value="ECO:0007669"/>
    <property type="project" value="InterPro"/>
</dbReference>
<dbReference type="PANTHER" id="PTHR13018">
    <property type="entry name" value="PROBABLE MEMBRANE PROTEIN DUF221-RELATED"/>
    <property type="match status" value="1"/>
</dbReference>
<feature type="domain" description="CSC1/OSCA1-like cytosolic" evidence="2">
    <location>
        <begin position="74"/>
        <end position="250"/>
    </location>
</feature>
<keyword evidence="1" id="KW-0472">Membrane</keyword>
<organism evidence="3 4">
    <name type="scientific">Physocladia obscura</name>
    <dbReference type="NCBI Taxonomy" id="109957"/>
    <lineage>
        <taxon>Eukaryota</taxon>
        <taxon>Fungi</taxon>
        <taxon>Fungi incertae sedis</taxon>
        <taxon>Chytridiomycota</taxon>
        <taxon>Chytridiomycota incertae sedis</taxon>
        <taxon>Chytridiomycetes</taxon>
        <taxon>Chytridiales</taxon>
        <taxon>Chytriomycetaceae</taxon>
        <taxon>Physocladia</taxon>
    </lineage>
</organism>
<proteinExistence type="predicted"/>
<keyword evidence="1" id="KW-0812">Transmembrane</keyword>